<dbReference type="AlphaFoldDB" id="A0A933GKH0"/>
<evidence type="ECO:0000313" key="13">
    <source>
        <dbReference type="Proteomes" id="UP000772181"/>
    </source>
</evidence>
<dbReference type="Gene3D" id="3.40.50.720">
    <property type="entry name" value="NAD(P)-binding Rossmann-like Domain"/>
    <property type="match status" value="1"/>
</dbReference>
<dbReference type="Pfam" id="PF07992">
    <property type="entry name" value="Pyr_redox_2"/>
    <property type="match status" value="1"/>
</dbReference>
<keyword evidence="9" id="KW-0411">Iron-sulfur</keyword>
<dbReference type="Gene3D" id="3.50.50.60">
    <property type="entry name" value="FAD/NAD(P)-binding domain"/>
    <property type="match status" value="1"/>
</dbReference>
<dbReference type="SUPFAM" id="SSF51395">
    <property type="entry name" value="FMN-linked oxidoreductases"/>
    <property type="match status" value="1"/>
</dbReference>
<comment type="cofactor">
    <cofactor evidence="2">
        <name>[4Fe-4S] cluster</name>
        <dbReference type="ChEBI" id="CHEBI:49883"/>
    </cofactor>
</comment>
<evidence type="ECO:0000256" key="3">
    <source>
        <dbReference type="ARBA" id="ARBA00011048"/>
    </source>
</evidence>
<feature type="domain" description="FAD/NAD(P)-binding" evidence="11">
    <location>
        <begin position="377"/>
        <end position="598"/>
    </location>
</feature>
<dbReference type="InterPro" id="IPR036188">
    <property type="entry name" value="FAD/NAD-bd_sf"/>
</dbReference>
<dbReference type="GO" id="GO:0046872">
    <property type="term" value="F:metal ion binding"/>
    <property type="evidence" value="ECO:0007669"/>
    <property type="project" value="UniProtKB-KW"/>
</dbReference>
<evidence type="ECO:0000256" key="7">
    <source>
        <dbReference type="ARBA" id="ARBA00023002"/>
    </source>
</evidence>
<dbReference type="InterPro" id="IPR001155">
    <property type="entry name" value="OxRdtase_FMN_N"/>
</dbReference>
<dbReference type="GO" id="GO:0010181">
    <property type="term" value="F:FMN binding"/>
    <property type="evidence" value="ECO:0007669"/>
    <property type="project" value="InterPro"/>
</dbReference>
<evidence type="ECO:0000259" key="11">
    <source>
        <dbReference type="Pfam" id="PF07992"/>
    </source>
</evidence>
<comment type="similarity">
    <text evidence="3">In the N-terminal section; belongs to the NADH:flavin oxidoreductase/NADH oxidase family.</text>
</comment>
<accession>A0A933GKH0</accession>
<organism evidence="12 13">
    <name type="scientific">Tectimicrobiota bacterium</name>
    <dbReference type="NCBI Taxonomy" id="2528274"/>
    <lineage>
        <taxon>Bacteria</taxon>
        <taxon>Pseudomonadati</taxon>
        <taxon>Nitrospinota/Tectimicrobiota group</taxon>
        <taxon>Candidatus Tectimicrobiota</taxon>
    </lineage>
</organism>
<dbReference type="PRINTS" id="PR00368">
    <property type="entry name" value="FADPNR"/>
</dbReference>
<keyword evidence="5" id="KW-0288">FMN</keyword>
<evidence type="ECO:0000256" key="8">
    <source>
        <dbReference type="ARBA" id="ARBA00023004"/>
    </source>
</evidence>
<evidence type="ECO:0000259" key="10">
    <source>
        <dbReference type="Pfam" id="PF00724"/>
    </source>
</evidence>
<dbReference type="CDD" id="cd02803">
    <property type="entry name" value="OYE_like_FMN_family"/>
    <property type="match status" value="1"/>
</dbReference>
<reference evidence="12" key="1">
    <citation type="submission" date="2020-07" db="EMBL/GenBank/DDBJ databases">
        <title>Huge and variable diversity of episymbiotic CPR bacteria and DPANN archaea in groundwater ecosystems.</title>
        <authorList>
            <person name="He C.Y."/>
            <person name="Keren R."/>
            <person name="Whittaker M."/>
            <person name="Farag I.F."/>
            <person name="Doudna J."/>
            <person name="Cate J.H.D."/>
            <person name="Banfield J.F."/>
        </authorList>
    </citation>
    <scope>NUCLEOTIDE SEQUENCE</scope>
    <source>
        <strain evidence="12">NC_groundwater_1482_Ag_S-0.65um_47_24</strain>
    </source>
</reference>
<dbReference type="Pfam" id="PF00724">
    <property type="entry name" value="Oxidored_FMN"/>
    <property type="match status" value="1"/>
</dbReference>
<keyword evidence="7" id="KW-0560">Oxidoreductase</keyword>
<dbReference type="EMBL" id="JACQWF010000120">
    <property type="protein sequence ID" value="MBI4595242.1"/>
    <property type="molecule type" value="Genomic_DNA"/>
</dbReference>
<dbReference type="InterPro" id="IPR013785">
    <property type="entry name" value="Aldolase_TIM"/>
</dbReference>
<keyword evidence="8" id="KW-0408">Iron</keyword>
<feature type="domain" description="NADH:flavin oxidoreductase/NADH oxidase N-terminal" evidence="10">
    <location>
        <begin position="4"/>
        <end position="332"/>
    </location>
</feature>
<dbReference type="GO" id="GO:0016491">
    <property type="term" value="F:oxidoreductase activity"/>
    <property type="evidence" value="ECO:0007669"/>
    <property type="project" value="UniProtKB-KW"/>
</dbReference>
<evidence type="ECO:0000256" key="5">
    <source>
        <dbReference type="ARBA" id="ARBA00022643"/>
    </source>
</evidence>
<evidence type="ECO:0000313" key="12">
    <source>
        <dbReference type="EMBL" id="MBI4595242.1"/>
    </source>
</evidence>
<dbReference type="PANTHER" id="PTHR42917:SF2">
    <property type="entry name" value="2,4-DIENOYL-COA REDUCTASE [(2E)-ENOYL-COA-PRODUCING]"/>
    <property type="match status" value="1"/>
</dbReference>
<evidence type="ECO:0000256" key="9">
    <source>
        <dbReference type="ARBA" id="ARBA00023014"/>
    </source>
</evidence>
<dbReference type="InterPro" id="IPR023753">
    <property type="entry name" value="FAD/NAD-binding_dom"/>
</dbReference>
<keyword evidence="6" id="KW-0479">Metal-binding</keyword>
<evidence type="ECO:0000256" key="1">
    <source>
        <dbReference type="ARBA" id="ARBA00001917"/>
    </source>
</evidence>
<evidence type="ECO:0000256" key="2">
    <source>
        <dbReference type="ARBA" id="ARBA00001966"/>
    </source>
</evidence>
<dbReference type="Proteomes" id="UP000772181">
    <property type="component" value="Unassembled WGS sequence"/>
</dbReference>
<dbReference type="PANTHER" id="PTHR42917">
    <property type="entry name" value="2,4-DIENOYL-COA REDUCTASE"/>
    <property type="match status" value="1"/>
</dbReference>
<evidence type="ECO:0000256" key="4">
    <source>
        <dbReference type="ARBA" id="ARBA00022630"/>
    </source>
</evidence>
<evidence type="ECO:0000256" key="6">
    <source>
        <dbReference type="ARBA" id="ARBA00022723"/>
    </source>
</evidence>
<sequence>MSILFSPIKIGTLELKNRIVMPPMGTAYEAPGGEVSQRLIEYYARRAEGGAAMIVVEIAAIDDYGVSFSDELRICDDRYIPGLSRLSQAIKEKGARAAIQLHHPGRQSVPKITGNQPVAPSAIPCPTVKVMPRELTNQEVKELVEKYAQGARRAKEAGFDAVEFHGAHGYLICQFFSPFANERKDEYGGSVENRVRFGLEILKRARELVGKDYPILFRISANEYVEGGLTLEQTTQISKLLEAAGVDAIDVSAGNYHAPQWLTQPVLQRKGCLVPLATEIKRSVKIPVLAVGRINNAKLAETILKEGNADLINMGRPLLADPDLPIKSQQGKRGEVIQCIACNTCMLMIFKAKPIECLMNPEAGKEWQPEKPALAPKKVLIIGNSPACLEAARVAAKKKHDVILWNEKEKWEGHWSWLIRAVIAERKKDLKKLGVKTELGKRISLDEISKVSPDVIMAAQELVAKELSFEGAEEAKIITAQEALDGNFDFRNKVVILGGNNIGCQVASCLKDRIKELDITILEEKARAGTGIEPFTRRMVVSRLLEKRGVKIITGAKAVKFHQDKLYYKSSSGRTEELEAQYLISALGYETKETLKEDLARKGYVVYSLPACKSPDEANDTMDAAAEIVRLL</sequence>
<dbReference type="GO" id="GO:0051536">
    <property type="term" value="F:iron-sulfur cluster binding"/>
    <property type="evidence" value="ECO:0007669"/>
    <property type="project" value="UniProtKB-KW"/>
</dbReference>
<name>A0A933GKH0_UNCTE</name>
<comment type="cofactor">
    <cofactor evidence="1">
        <name>FMN</name>
        <dbReference type="ChEBI" id="CHEBI:58210"/>
    </cofactor>
</comment>
<keyword evidence="4" id="KW-0285">Flavoprotein</keyword>
<dbReference type="InterPro" id="IPR051793">
    <property type="entry name" value="NADH:flavin_oxidoreductase"/>
</dbReference>
<dbReference type="Gene3D" id="3.20.20.70">
    <property type="entry name" value="Aldolase class I"/>
    <property type="match status" value="1"/>
</dbReference>
<gene>
    <name evidence="12" type="ORF">HY730_02565</name>
</gene>
<comment type="caution">
    <text evidence="12">The sequence shown here is derived from an EMBL/GenBank/DDBJ whole genome shotgun (WGS) entry which is preliminary data.</text>
</comment>
<proteinExistence type="inferred from homology"/>
<dbReference type="SUPFAM" id="SSF51905">
    <property type="entry name" value="FAD/NAD(P)-binding domain"/>
    <property type="match status" value="1"/>
</dbReference>
<protein>
    <submittedName>
        <fullName evidence="12">FAD-dependent oxidoreductase</fullName>
    </submittedName>
</protein>